<keyword evidence="2" id="KW-0732">Signal</keyword>
<keyword evidence="4" id="KW-1185">Reference proteome</keyword>
<evidence type="ECO:0000256" key="2">
    <source>
        <dbReference type="SAM" id="SignalP"/>
    </source>
</evidence>
<gene>
    <name evidence="3" type="ORF">PCON_07766</name>
</gene>
<evidence type="ECO:0000313" key="3">
    <source>
        <dbReference type="EMBL" id="CCX08177.1"/>
    </source>
</evidence>
<dbReference type="EMBL" id="HF935394">
    <property type="protein sequence ID" value="CCX08177.1"/>
    <property type="molecule type" value="Genomic_DNA"/>
</dbReference>
<organism evidence="3 4">
    <name type="scientific">Pyronema omphalodes (strain CBS 100304)</name>
    <name type="common">Pyronema confluens</name>
    <dbReference type="NCBI Taxonomy" id="1076935"/>
    <lineage>
        <taxon>Eukaryota</taxon>
        <taxon>Fungi</taxon>
        <taxon>Dikarya</taxon>
        <taxon>Ascomycota</taxon>
        <taxon>Pezizomycotina</taxon>
        <taxon>Pezizomycetes</taxon>
        <taxon>Pezizales</taxon>
        <taxon>Pyronemataceae</taxon>
        <taxon>Pyronema</taxon>
    </lineage>
</organism>
<accession>U4L6I8</accession>
<reference evidence="3 4" key="1">
    <citation type="journal article" date="2013" name="PLoS Genet.">
        <title>The genome and development-dependent transcriptomes of Pyronema confluens: a window into fungal evolution.</title>
        <authorList>
            <person name="Traeger S."/>
            <person name="Altegoer F."/>
            <person name="Freitag M."/>
            <person name="Gabaldon T."/>
            <person name="Kempken F."/>
            <person name="Kumar A."/>
            <person name="Marcet-Houben M."/>
            <person name="Poggeler S."/>
            <person name="Stajich J.E."/>
            <person name="Nowrousian M."/>
        </authorList>
    </citation>
    <scope>NUCLEOTIDE SEQUENCE [LARGE SCALE GENOMIC DNA]</scope>
    <source>
        <strain evidence="4">CBS 100304</strain>
        <tissue evidence="3">Vegetative mycelium</tissue>
    </source>
</reference>
<evidence type="ECO:0000256" key="1">
    <source>
        <dbReference type="SAM" id="MobiDB-lite"/>
    </source>
</evidence>
<evidence type="ECO:0000313" key="4">
    <source>
        <dbReference type="Proteomes" id="UP000018144"/>
    </source>
</evidence>
<feature type="chain" id="PRO_5004651331" evidence="2">
    <location>
        <begin position="22"/>
        <end position="188"/>
    </location>
</feature>
<dbReference type="Proteomes" id="UP000018144">
    <property type="component" value="Unassembled WGS sequence"/>
</dbReference>
<dbReference type="AlphaFoldDB" id="U4L6I8"/>
<name>U4L6I8_PYROM</name>
<feature type="region of interest" description="Disordered" evidence="1">
    <location>
        <begin position="160"/>
        <end position="188"/>
    </location>
</feature>
<proteinExistence type="predicted"/>
<feature type="signal peptide" evidence="2">
    <location>
        <begin position="1"/>
        <end position="21"/>
    </location>
</feature>
<protein>
    <submittedName>
        <fullName evidence="3">Uncharacterized protein</fullName>
    </submittedName>
</protein>
<sequence length="188" mass="20905">MTKTLSLGFFFLIQQWTNVWRRLWAIENNQKKLCSFQQSWQAAETESVEAIFPRPLAHHINIQDAPELPGSTNNNSGAVTTTELNRLSIGSIANGDGSLELDGISATRGYFDMHESAPYSFPTWTMMPKGRAVGNFITSRGPNQHDTCPFFGFENLFLSSRPSSSSSRGTVLTTIKEEEEPSVSKPDL</sequence>